<dbReference type="InterPro" id="IPR008928">
    <property type="entry name" value="6-hairpin_glycosidase_sf"/>
</dbReference>
<feature type="domain" description="Alpha-L-rhamnosidase six-hairpin glycosidase" evidence="7">
    <location>
        <begin position="478"/>
        <end position="809"/>
    </location>
</feature>
<dbReference type="PIRSF" id="PIRSF010631">
    <property type="entry name" value="A-rhamnsds"/>
    <property type="match status" value="1"/>
</dbReference>
<dbReference type="InterPro" id="IPR035396">
    <property type="entry name" value="Bac_rhamnosid6H"/>
</dbReference>
<evidence type="ECO:0000256" key="1">
    <source>
        <dbReference type="ARBA" id="ARBA00001445"/>
    </source>
</evidence>
<dbReference type="Pfam" id="PF17389">
    <property type="entry name" value="Bac_rhamnosid6H"/>
    <property type="match status" value="1"/>
</dbReference>
<gene>
    <name evidence="9" type="ORF">KE626_09640</name>
</gene>
<dbReference type="EMBL" id="JAGTXB010000003">
    <property type="protein sequence ID" value="MBS0027568.1"/>
    <property type="molecule type" value="Genomic_DNA"/>
</dbReference>
<evidence type="ECO:0000313" key="9">
    <source>
        <dbReference type="EMBL" id="MBS0027568.1"/>
    </source>
</evidence>
<keyword evidence="4" id="KW-0732">Signal</keyword>
<protein>
    <recommendedName>
        <fullName evidence="2">alpha-L-rhamnosidase</fullName>
        <ecNumber evidence="2">3.2.1.40</ecNumber>
    </recommendedName>
</protein>
<dbReference type="GO" id="GO:0016787">
    <property type="term" value="F:hydrolase activity"/>
    <property type="evidence" value="ECO:0007669"/>
    <property type="project" value="UniProtKB-KW"/>
</dbReference>
<dbReference type="InterPro" id="IPR012341">
    <property type="entry name" value="6hp_glycosidase-like_sf"/>
</dbReference>
<evidence type="ECO:0000256" key="2">
    <source>
        <dbReference type="ARBA" id="ARBA00012652"/>
    </source>
</evidence>
<dbReference type="PANTHER" id="PTHR33307:SF11">
    <property type="entry name" value="ALPHA-L-RHAMNOSIDASE"/>
    <property type="match status" value="1"/>
</dbReference>
<keyword evidence="3 9" id="KW-0378">Hydrolase</keyword>
<dbReference type="Pfam" id="PF05592">
    <property type="entry name" value="Bac_rhamnosid"/>
    <property type="match status" value="1"/>
</dbReference>
<dbReference type="RefSeq" id="WP_211972658.1">
    <property type="nucleotide sequence ID" value="NZ_CBFHAM010000033.1"/>
</dbReference>
<dbReference type="InterPro" id="IPR016007">
    <property type="entry name" value="Alpha_rhamnosid"/>
</dbReference>
<proteinExistence type="predicted"/>
<dbReference type="Proteomes" id="UP000676386">
    <property type="component" value="Unassembled WGS sequence"/>
</dbReference>
<evidence type="ECO:0000259" key="6">
    <source>
        <dbReference type="Pfam" id="PF08531"/>
    </source>
</evidence>
<dbReference type="Gene3D" id="2.60.420.10">
    <property type="entry name" value="Maltose phosphorylase, domain 3"/>
    <property type="match status" value="1"/>
</dbReference>
<feature type="signal peptide" evidence="4">
    <location>
        <begin position="1"/>
        <end position="22"/>
    </location>
</feature>
<organism evidence="9 10">
    <name type="scientific">Chitinophaga hostae</name>
    <dbReference type="NCBI Taxonomy" id="2831022"/>
    <lineage>
        <taxon>Bacteria</taxon>
        <taxon>Pseudomonadati</taxon>
        <taxon>Bacteroidota</taxon>
        <taxon>Chitinophagia</taxon>
        <taxon>Chitinophagales</taxon>
        <taxon>Chitinophagaceae</taxon>
        <taxon>Chitinophaga</taxon>
    </lineage>
</organism>
<dbReference type="Pfam" id="PF25788">
    <property type="entry name" value="Ig_Rha78A_N"/>
    <property type="match status" value="1"/>
</dbReference>
<dbReference type="InterPro" id="IPR013783">
    <property type="entry name" value="Ig-like_fold"/>
</dbReference>
<comment type="catalytic activity">
    <reaction evidence="1">
        <text>Hydrolysis of terminal non-reducing alpha-L-rhamnose residues in alpha-L-rhamnosides.</text>
        <dbReference type="EC" id="3.2.1.40"/>
    </reaction>
</comment>
<dbReference type="Pfam" id="PF17390">
    <property type="entry name" value="Bac_rhamnosid_C"/>
    <property type="match status" value="1"/>
</dbReference>
<comment type="caution">
    <text evidence="9">The sequence shown here is derived from an EMBL/GenBank/DDBJ whole genome shotgun (WGS) entry which is preliminary data.</text>
</comment>
<evidence type="ECO:0000313" key="10">
    <source>
        <dbReference type="Proteomes" id="UP000676386"/>
    </source>
</evidence>
<accession>A0ABS5IXK3</accession>
<dbReference type="InterPro" id="IPR035398">
    <property type="entry name" value="Bac_rhamnosid_C"/>
</dbReference>
<dbReference type="InterPro" id="IPR013737">
    <property type="entry name" value="Bac_rhamnosid_N"/>
</dbReference>
<feature type="domain" description="Alpha-L-rhamnosidase concanavalin-like" evidence="5">
    <location>
        <begin position="366"/>
        <end position="452"/>
    </location>
</feature>
<evidence type="ECO:0000256" key="3">
    <source>
        <dbReference type="ARBA" id="ARBA00022801"/>
    </source>
</evidence>
<dbReference type="Gene3D" id="2.60.40.10">
    <property type="entry name" value="Immunoglobulins"/>
    <property type="match status" value="1"/>
</dbReference>
<reference evidence="9 10" key="1">
    <citation type="submission" date="2021-04" db="EMBL/GenBank/DDBJ databases">
        <title>Chitinophaga sp. nov., isolated from the rhizosphere soil.</title>
        <authorList>
            <person name="He S."/>
        </authorList>
    </citation>
    <scope>NUCLEOTIDE SEQUENCE [LARGE SCALE GENOMIC DNA]</scope>
    <source>
        <strain evidence="9 10">2R12</strain>
    </source>
</reference>
<feature type="domain" description="Alpha-L-rhamnosidase C-terminal" evidence="8">
    <location>
        <begin position="813"/>
        <end position="887"/>
    </location>
</feature>
<feature type="chain" id="PRO_5045875485" description="alpha-L-rhamnosidase" evidence="4">
    <location>
        <begin position="23"/>
        <end position="933"/>
    </location>
</feature>
<evidence type="ECO:0000259" key="5">
    <source>
        <dbReference type="Pfam" id="PF05592"/>
    </source>
</evidence>
<feature type="domain" description="Bacterial alpha-L-rhamnosidase N-terminal" evidence="6">
    <location>
        <begin position="187"/>
        <end position="351"/>
    </location>
</feature>
<dbReference type="Gene3D" id="1.50.10.10">
    <property type="match status" value="1"/>
</dbReference>
<dbReference type="PANTHER" id="PTHR33307">
    <property type="entry name" value="ALPHA-RHAMNOSIDASE (EUROFUNG)"/>
    <property type="match status" value="1"/>
</dbReference>
<dbReference type="EC" id="3.2.1.40" evidence="2"/>
<dbReference type="Gene3D" id="2.60.120.260">
    <property type="entry name" value="Galactose-binding domain-like"/>
    <property type="match status" value="2"/>
</dbReference>
<keyword evidence="10" id="KW-1185">Reference proteome</keyword>
<evidence type="ECO:0000259" key="8">
    <source>
        <dbReference type="Pfam" id="PF17390"/>
    </source>
</evidence>
<dbReference type="SUPFAM" id="SSF48208">
    <property type="entry name" value="Six-hairpin glycosidases"/>
    <property type="match status" value="1"/>
</dbReference>
<evidence type="ECO:0000259" key="7">
    <source>
        <dbReference type="Pfam" id="PF17389"/>
    </source>
</evidence>
<dbReference type="Pfam" id="PF08531">
    <property type="entry name" value="Bac_rhamnosid_N"/>
    <property type="match status" value="1"/>
</dbReference>
<name>A0ABS5IXK3_9BACT</name>
<dbReference type="InterPro" id="IPR008902">
    <property type="entry name" value="Rhamnosid_concanavalin"/>
</dbReference>
<evidence type="ECO:0000256" key="4">
    <source>
        <dbReference type="SAM" id="SignalP"/>
    </source>
</evidence>
<sequence length="933" mass="104133">MMKSRLLLLLLLLLFISSNTIAQGTLQHLLCENTSRGAGIDARQPVFSWQLTGHTGNIRQSAYRILVADNRATLAKNKGNIWDSKKVMSDESVQQVYAGKPLASATTYYWKVMIWDQQGKAWGWSSPEQWQTGLYRPEDWQSAQWIGYEKMPDGERIVPAITDDSDEKYRHRTDVLPLLRKEFTLHKPVTKATVFICGLGQFDLHLNGKKVGAHFLDPGWTKYDEHALYVTFDVTKILQSGSNALGVMLGNGFFYVPGERYRKLTGAYGYPQLICRLYLQYRDGTAENIVSDTTWKAAPGPVTFSSIYGGEDYNATLAPDGWDTAGFPDQPWRQAVVVNGPRRLDAQSADPLLTWDHFVPVKVTQPKPGVWLYDMGQNASAIPYLAVTGPAHAVVKITPAELLTGGGLADQSAVGSPVYFNYTLKGDSIERWQPRFMYYGFRYLQVEGAVPEGTANPGKLPVIRDLQSIHTRNGAATIGAFDCSNALFNKTFTLIDWAIRSNMASVFTDCPHREKLGWLEEAHLVGSSIRYNYDIARLCRKVVKDMMYAQTAEGLIPDIAPEYVHFDAGFRDSPEWGSNGVILPYYMYQWYGDKGVLAESYPMMTRYVDYLEKKADHHILRHGLGDWYDIGPKFPGESQLTPKGITATAMYYYDLSILTRVAGILGKTADEQKYRVQADAVKTAYNKAFFHEDTRQYAGGSQTANAMSVYMGLVDSIYKADVVENIVADIRQHDNGITAGDIGYRYLLRVLDDEGRSDVIYDMNSRSDVPGYGLQLAQGATALTESWQGYHNASNNHFMLGHLMEWFYTGLAGIRPAAGSVAFRDIVIRPEPVGDVTFVNARYQSPYGEIMSSWKKEDNDFFLKITIPPNSRATVYLPASSTSDVTMDGKALTDGYKDGRFVVSTGSGSYSFRVTDTPPVSSSSGSYATLITR</sequence>